<evidence type="ECO:0000313" key="6">
    <source>
        <dbReference type="Proteomes" id="UP000001058"/>
    </source>
</evidence>
<dbReference type="InterPro" id="IPR000375">
    <property type="entry name" value="Dynamin_stalk"/>
</dbReference>
<dbReference type="EMBL" id="GL378323">
    <property type="protein sequence ID" value="EFJ53241.1"/>
    <property type="molecule type" value="Genomic_DNA"/>
</dbReference>
<dbReference type="InterPro" id="IPR045063">
    <property type="entry name" value="Dynamin_N"/>
</dbReference>
<dbReference type="InterPro" id="IPR030381">
    <property type="entry name" value="G_DYNAMIN_dom"/>
</dbReference>
<name>D8TIH3_VOLCA</name>
<dbReference type="InterPro" id="IPR020850">
    <property type="entry name" value="GED_dom"/>
</dbReference>
<dbReference type="Pfam" id="PF01031">
    <property type="entry name" value="Dynamin_M"/>
    <property type="match status" value="2"/>
</dbReference>
<sequence length="824" mass="90595">MPSVALTGFPPAASNALSAAAPGFSTAGSSLAGSQYRQVSSQVLQALNGLRALGVSHDLRVPILVVGGNQSSGKSSLVEAIAEVALPRASGTCTRCPTELRLRTSQRAARAPDIAGDMPTSSSVAAAASAWRCAIKLRFERDSNGLPLPVASEHEFCEVHDKGHIAACVTAAQAVLLNPSRVNGDYKSYAPRLESSGTDAIPGVEFDASSGRLVNSLAYQALVDGSENDLDFTANSVLLEIDGAEADLTIVDLPGIIQAHPKGQGYIDLVKQMTRDYISHKHHIIVMTITAMDDPDNQAIKLMAQQEDPEGLRTLAVITKPDNIPSGQHDFWLNLVKRADPANHLALGYWVVKNPGQDRLNAGITSQQAREEERRFFNTDSHWSSAPKNRTGADNLRAGLSAILVDQVQKQLPDIRDSARKQLDSVRKQRAELPKPPSNEPLFELEGLLRQIADRLHLKLRPVNGSDATLYRQLVGTYEEFCDALSRTMPVFYVNGRLFSALRRSRAGQQASEGKDEINVWEYLQCENYGSADTIRAALLSDNTSDPGVKRLRTALLDAGFPLEFITLEEVAEQRKRCRGRELPVFLPYSAVEGLVLRYTTGWAEPARQCVSTVEALVRQVARQAVRDTMCCYPSAESATWYDLSLFLDEQVRMTCMRVCELEAMEGDDLFTLSDIGFRRKYLKLLGRLKGAYVGEQQADTATAVDDELAMMAAALAYFKVLFRSLQDSVPKQIRFHLERPLGSKEQLTAHLRNSLLQSAMQGAGSREEAARRLLQEDLHVAKHREYLTIREERLGDAVALLQRLALPMADLDETARPLTCARH</sequence>
<organism evidence="6">
    <name type="scientific">Volvox carteri f. nagariensis</name>
    <dbReference type="NCBI Taxonomy" id="3068"/>
    <lineage>
        <taxon>Eukaryota</taxon>
        <taxon>Viridiplantae</taxon>
        <taxon>Chlorophyta</taxon>
        <taxon>core chlorophytes</taxon>
        <taxon>Chlorophyceae</taxon>
        <taxon>CS clade</taxon>
        <taxon>Chlamydomonadales</taxon>
        <taxon>Volvocaceae</taxon>
        <taxon>Volvox</taxon>
    </lineage>
</organism>
<dbReference type="OrthoDB" id="529871at2759"/>
<accession>D8TIH3</accession>
<dbReference type="Pfam" id="PF00350">
    <property type="entry name" value="Dynamin_N"/>
    <property type="match status" value="1"/>
</dbReference>
<evidence type="ECO:0000259" key="4">
    <source>
        <dbReference type="PROSITE" id="PS51718"/>
    </source>
</evidence>
<proteinExistence type="predicted"/>
<dbReference type="STRING" id="3068.D8TIH3"/>
<dbReference type="GeneID" id="9624291"/>
<dbReference type="Proteomes" id="UP000001058">
    <property type="component" value="Unassembled WGS sequence"/>
</dbReference>
<dbReference type="InterPro" id="IPR027417">
    <property type="entry name" value="P-loop_NTPase"/>
</dbReference>
<dbReference type="Pfam" id="PF02212">
    <property type="entry name" value="GED"/>
    <property type="match status" value="1"/>
</dbReference>
<dbReference type="eggNOG" id="KOG0446">
    <property type="taxonomic scope" value="Eukaryota"/>
</dbReference>
<dbReference type="GO" id="GO:0008017">
    <property type="term" value="F:microtubule binding"/>
    <property type="evidence" value="ECO:0007669"/>
    <property type="project" value="TreeGrafter"/>
</dbReference>
<evidence type="ECO:0000256" key="1">
    <source>
        <dbReference type="ARBA" id="ARBA00022741"/>
    </source>
</evidence>
<dbReference type="PRINTS" id="PR00195">
    <property type="entry name" value="DYNAMIN"/>
</dbReference>
<dbReference type="PROSITE" id="PS51388">
    <property type="entry name" value="GED"/>
    <property type="match status" value="1"/>
</dbReference>
<dbReference type="SUPFAM" id="SSF52540">
    <property type="entry name" value="P-loop containing nucleoside triphosphate hydrolases"/>
    <property type="match status" value="1"/>
</dbReference>
<dbReference type="GO" id="GO:0016020">
    <property type="term" value="C:membrane"/>
    <property type="evidence" value="ECO:0007669"/>
    <property type="project" value="TreeGrafter"/>
</dbReference>
<evidence type="ECO:0000313" key="5">
    <source>
        <dbReference type="EMBL" id="EFJ53241.1"/>
    </source>
</evidence>
<evidence type="ECO:0000256" key="2">
    <source>
        <dbReference type="ARBA" id="ARBA00023134"/>
    </source>
</evidence>
<dbReference type="AlphaFoldDB" id="D8TIH3"/>
<keyword evidence="2" id="KW-0342">GTP-binding</keyword>
<dbReference type="InParanoid" id="D8TIH3"/>
<dbReference type="InterPro" id="IPR001401">
    <property type="entry name" value="Dynamin_GTPase"/>
</dbReference>
<feature type="domain" description="GED" evidence="3">
    <location>
        <begin position="708"/>
        <end position="810"/>
    </location>
</feature>
<dbReference type="SMART" id="SM00053">
    <property type="entry name" value="DYNc"/>
    <property type="match status" value="1"/>
</dbReference>
<keyword evidence="1" id="KW-0547">Nucleotide-binding</keyword>
<dbReference type="InterPro" id="IPR022812">
    <property type="entry name" value="Dynamin"/>
</dbReference>
<dbReference type="KEGG" id="vcn:VOLCADRAFT_86327"/>
<reference evidence="5 6" key="1">
    <citation type="journal article" date="2010" name="Science">
        <title>Genomic analysis of organismal complexity in the multicellular green alga Volvox carteri.</title>
        <authorList>
            <person name="Prochnik S.E."/>
            <person name="Umen J."/>
            <person name="Nedelcu A.M."/>
            <person name="Hallmann A."/>
            <person name="Miller S.M."/>
            <person name="Nishii I."/>
            <person name="Ferris P."/>
            <person name="Kuo A."/>
            <person name="Mitros T."/>
            <person name="Fritz-Laylin L.K."/>
            <person name="Hellsten U."/>
            <person name="Chapman J."/>
            <person name="Simakov O."/>
            <person name="Rensing S.A."/>
            <person name="Terry A."/>
            <person name="Pangilinan J."/>
            <person name="Kapitonov V."/>
            <person name="Jurka J."/>
            <person name="Salamov A."/>
            <person name="Shapiro H."/>
            <person name="Schmutz J."/>
            <person name="Grimwood J."/>
            <person name="Lindquist E."/>
            <person name="Lucas S."/>
            <person name="Grigoriev I.V."/>
            <person name="Schmitt R."/>
            <person name="Kirk D."/>
            <person name="Rokhsar D.S."/>
        </authorList>
    </citation>
    <scope>NUCLEOTIDE SEQUENCE [LARGE SCALE GENOMIC DNA]</scope>
    <source>
        <strain evidence="6">f. Nagariensis / Eve</strain>
    </source>
</reference>
<dbReference type="GO" id="GO:0003924">
    <property type="term" value="F:GTPase activity"/>
    <property type="evidence" value="ECO:0007669"/>
    <property type="project" value="InterPro"/>
</dbReference>
<dbReference type="RefSeq" id="XP_002946246.1">
    <property type="nucleotide sequence ID" value="XM_002946200.1"/>
</dbReference>
<evidence type="ECO:0000259" key="3">
    <source>
        <dbReference type="PROSITE" id="PS51388"/>
    </source>
</evidence>
<dbReference type="PANTHER" id="PTHR11566">
    <property type="entry name" value="DYNAMIN"/>
    <property type="match status" value="1"/>
</dbReference>
<dbReference type="PROSITE" id="PS51718">
    <property type="entry name" value="G_DYNAMIN_2"/>
    <property type="match status" value="1"/>
</dbReference>
<dbReference type="GO" id="GO:0005525">
    <property type="term" value="F:GTP binding"/>
    <property type="evidence" value="ECO:0007669"/>
    <property type="project" value="InterPro"/>
</dbReference>
<dbReference type="InterPro" id="IPR003130">
    <property type="entry name" value="GED"/>
</dbReference>
<dbReference type="CDD" id="cd08771">
    <property type="entry name" value="DLP_1"/>
    <property type="match status" value="1"/>
</dbReference>
<dbReference type="GO" id="GO:0005874">
    <property type="term" value="C:microtubule"/>
    <property type="evidence" value="ECO:0007669"/>
    <property type="project" value="TreeGrafter"/>
</dbReference>
<dbReference type="Gene3D" id="3.40.50.300">
    <property type="entry name" value="P-loop containing nucleotide triphosphate hydrolases"/>
    <property type="match status" value="1"/>
</dbReference>
<keyword evidence="6" id="KW-1185">Reference proteome</keyword>
<dbReference type="Gene3D" id="1.20.120.1240">
    <property type="entry name" value="Dynamin, middle domain"/>
    <property type="match status" value="1"/>
</dbReference>
<dbReference type="PANTHER" id="PTHR11566:SF21">
    <property type="entry name" value="DYNAMIN RELATED PROTEIN 1, ISOFORM A"/>
    <property type="match status" value="1"/>
</dbReference>
<gene>
    <name evidence="5" type="primary">drp4</name>
    <name evidence="5" type="ORF">VOLCADRAFT_86327</name>
</gene>
<protein>
    <submittedName>
        <fullName evidence="5">Dynamin-related GTPase</fullName>
    </submittedName>
</protein>
<feature type="domain" description="Dynamin-type G" evidence="4">
    <location>
        <begin position="58"/>
        <end position="413"/>
    </location>
</feature>
<dbReference type="GO" id="GO:0005737">
    <property type="term" value="C:cytoplasm"/>
    <property type="evidence" value="ECO:0007669"/>
    <property type="project" value="TreeGrafter"/>
</dbReference>